<evidence type="ECO:0000256" key="1">
    <source>
        <dbReference type="SAM" id="MobiDB-lite"/>
    </source>
</evidence>
<dbReference type="AlphaFoldDB" id="A0A3M7SRD1"/>
<comment type="caution">
    <text evidence="2">The sequence shown here is derived from an EMBL/GenBank/DDBJ whole genome shotgun (WGS) entry which is preliminary data.</text>
</comment>
<protein>
    <submittedName>
        <fullName evidence="2">Uncharacterized protein</fullName>
    </submittedName>
</protein>
<dbReference type="Proteomes" id="UP000276133">
    <property type="component" value="Unassembled WGS sequence"/>
</dbReference>
<evidence type="ECO:0000313" key="3">
    <source>
        <dbReference type="Proteomes" id="UP000276133"/>
    </source>
</evidence>
<sequence length="82" mass="8975">MSGSSSVGCTFESAGSVDWDSSTGWPSRTATKTNKVTSSLNGADAHKSAFFCRSSLKMVEKIFSSENFSKKFLTYLLKIEIY</sequence>
<feature type="region of interest" description="Disordered" evidence="1">
    <location>
        <begin position="1"/>
        <end position="26"/>
    </location>
</feature>
<keyword evidence="3" id="KW-1185">Reference proteome</keyword>
<organism evidence="2 3">
    <name type="scientific">Brachionus plicatilis</name>
    <name type="common">Marine rotifer</name>
    <name type="synonym">Brachionus muelleri</name>
    <dbReference type="NCBI Taxonomy" id="10195"/>
    <lineage>
        <taxon>Eukaryota</taxon>
        <taxon>Metazoa</taxon>
        <taxon>Spiralia</taxon>
        <taxon>Gnathifera</taxon>
        <taxon>Rotifera</taxon>
        <taxon>Eurotatoria</taxon>
        <taxon>Monogononta</taxon>
        <taxon>Pseudotrocha</taxon>
        <taxon>Ploima</taxon>
        <taxon>Brachionidae</taxon>
        <taxon>Brachionus</taxon>
    </lineage>
</organism>
<name>A0A3M7SRD1_BRAPC</name>
<proteinExistence type="predicted"/>
<reference evidence="2 3" key="1">
    <citation type="journal article" date="2018" name="Sci. Rep.">
        <title>Genomic signatures of local adaptation to the degree of environmental predictability in rotifers.</title>
        <authorList>
            <person name="Franch-Gras L."/>
            <person name="Hahn C."/>
            <person name="Garcia-Roger E.M."/>
            <person name="Carmona M.J."/>
            <person name="Serra M."/>
            <person name="Gomez A."/>
        </authorList>
    </citation>
    <scope>NUCLEOTIDE SEQUENCE [LARGE SCALE GENOMIC DNA]</scope>
    <source>
        <strain evidence="2">HYR1</strain>
    </source>
</reference>
<dbReference type="EMBL" id="REGN01000899">
    <property type="protein sequence ID" value="RNA38245.1"/>
    <property type="molecule type" value="Genomic_DNA"/>
</dbReference>
<evidence type="ECO:0000313" key="2">
    <source>
        <dbReference type="EMBL" id="RNA38245.1"/>
    </source>
</evidence>
<accession>A0A3M7SRD1</accession>
<gene>
    <name evidence="2" type="ORF">BpHYR1_049368</name>
</gene>